<dbReference type="EMBL" id="JARBJD010000194">
    <property type="protein sequence ID" value="KAK2947660.1"/>
    <property type="molecule type" value="Genomic_DNA"/>
</dbReference>
<feature type="compositionally biased region" description="Basic and acidic residues" evidence="1">
    <location>
        <begin position="1506"/>
        <end position="1542"/>
    </location>
</feature>
<feature type="compositionally biased region" description="Acidic residues" evidence="1">
    <location>
        <begin position="1307"/>
        <end position="1317"/>
    </location>
</feature>
<feature type="region of interest" description="Disordered" evidence="1">
    <location>
        <begin position="2080"/>
        <end position="2107"/>
    </location>
</feature>
<proteinExistence type="predicted"/>
<gene>
    <name evidence="4" type="ORF">BLNAU_17412</name>
</gene>
<feature type="domain" description="CFAP61 dimerisation" evidence="3">
    <location>
        <begin position="1915"/>
        <end position="2043"/>
    </location>
</feature>
<keyword evidence="5" id="KW-1185">Reference proteome</keyword>
<reference evidence="4 5" key="1">
    <citation type="journal article" date="2022" name="bioRxiv">
        <title>Genomics of Preaxostyla Flagellates Illuminates Evolutionary Transitions and the Path Towards Mitochondrial Loss.</title>
        <authorList>
            <person name="Novak L.V.F."/>
            <person name="Treitli S.C."/>
            <person name="Pyrih J."/>
            <person name="Halakuc P."/>
            <person name="Pipaliya S.V."/>
            <person name="Vacek V."/>
            <person name="Brzon O."/>
            <person name="Soukal P."/>
            <person name="Eme L."/>
            <person name="Dacks J.B."/>
            <person name="Karnkowska A."/>
            <person name="Elias M."/>
            <person name="Hampl V."/>
        </authorList>
    </citation>
    <scope>NUCLEOTIDE SEQUENCE [LARGE SCALE GENOMIC DNA]</scope>
    <source>
        <strain evidence="4">NAU3</strain>
        <tissue evidence="4">Gut</tissue>
    </source>
</reference>
<evidence type="ECO:0000259" key="2">
    <source>
        <dbReference type="Pfam" id="PF16092"/>
    </source>
</evidence>
<feature type="region of interest" description="Disordered" evidence="1">
    <location>
        <begin position="957"/>
        <end position="986"/>
    </location>
</feature>
<feature type="domain" description="Cilia- and flagella-associated protein 61 N-terminal" evidence="2">
    <location>
        <begin position="3"/>
        <end position="282"/>
    </location>
</feature>
<keyword evidence="4" id="KW-0418">Kinase</keyword>
<dbReference type="SUPFAM" id="SSF51905">
    <property type="entry name" value="FAD/NAD(P)-binding domain"/>
    <property type="match status" value="1"/>
</dbReference>
<evidence type="ECO:0000313" key="4">
    <source>
        <dbReference type="EMBL" id="KAK2947660.1"/>
    </source>
</evidence>
<organism evidence="4 5">
    <name type="scientific">Blattamonas nauphoetae</name>
    <dbReference type="NCBI Taxonomy" id="2049346"/>
    <lineage>
        <taxon>Eukaryota</taxon>
        <taxon>Metamonada</taxon>
        <taxon>Preaxostyla</taxon>
        <taxon>Oxymonadida</taxon>
        <taxon>Blattamonas</taxon>
    </lineage>
</organism>
<feature type="compositionally biased region" description="Acidic residues" evidence="1">
    <location>
        <begin position="1543"/>
        <end position="1573"/>
    </location>
</feature>
<feature type="compositionally biased region" description="Basic and acidic residues" evidence="1">
    <location>
        <begin position="467"/>
        <end position="509"/>
    </location>
</feature>
<dbReference type="InterPro" id="IPR038884">
    <property type="entry name" value="CFAP61"/>
</dbReference>
<dbReference type="InterPro" id="IPR056299">
    <property type="entry name" value="CFAP61_dimer"/>
</dbReference>
<dbReference type="InterPro" id="IPR036188">
    <property type="entry name" value="FAD/NAD-bd_sf"/>
</dbReference>
<dbReference type="PANTHER" id="PTHR21178:SF8">
    <property type="entry name" value="CILIA- AND FLAGELLA-ASSOCIATED PROTEIN 61"/>
    <property type="match status" value="1"/>
</dbReference>
<dbReference type="GO" id="GO:0016301">
    <property type="term" value="F:kinase activity"/>
    <property type="evidence" value="ECO:0007669"/>
    <property type="project" value="UniProtKB-KW"/>
</dbReference>
<accession>A0ABQ9X8M8</accession>
<protein>
    <submittedName>
        <fullName evidence="4">Adenylate kinase</fullName>
    </submittedName>
</protein>
<feature type="compositionally biased region" description="Polar residues" evidence="1">
    <location>
        <begin position="966"/>
        <end position="981"/>
    </location>
</feature>
<dbReference type="Pfam" id="PF23150">
    <property type="entry name" value="CFAP61_dimer"/>
    <property type="match status" value="1"/>
</dbReference>
<feature type="region of interest" description="Disordered" evidence="1">
    <location>
        <begin position="1593"/>
        <end position="1630"/>
    </location>
</feature>
<dbReference type="Proteomes" id="UP001281761">
    <property type="component" value="Unassembled WGS sequence"/>
</dbReference>
<feature type="region of interest" description="Disordered" evidence="1">
    <location>
        <begin position="1303"/>
        <end position="1333"/>
    </location>
</feature>
<name>A0ABQ9X8M8_9EUKA</name>
<evidence type="ECO:0000313" key="5">
    <source>
        <dbReference type="Proteomes" id="UP001281761"/>
    </source>
</evidence>
<dbReference type="PANTHER" id="PTHR21178">
    <property type="entry name" value="CILIA- AND FLAGELLA-ASSOCIATED PROTEIN 61"/>
    <property type="match status" value="1"/>
</dbReference>
<dbReference type="Gene3D" id="3.50.50.60">
    <property type="entry name" value="FAD/NAD(P)-binding domain"/>
    <property type="match status" value="2"/>
</dbReference>
<dbReference type="Pfam" id="PF16092">
    <property type="entry name" value="CFAP61_N"/>
    <property type="match status" value="1"/>
</dbReference>
<feature type="region of interest" description="Disordered" evidence="1">
    <location>
        <begin position="464"/>
        <end position="509"/>
    </location>
</feature>
<feature type="compositionally biased region" description="Basic and acidic residues" evidence="1">
    <location>
        <begin position="1681"/>
        <end position="1693"/>
    </location>
</feature>
<comment type="caution">
    <text evidence="4">The sequence shown here is derived from an EMBL/GenBank/DDBJ whole genome shotgun (WGS) entry which is preliminary data.</text>
</comment>
<feature type="compositionally biased region" description="Polar residues" evidence="1">
    <location>
        <begin position="2084"/>
        <end position="2097"/>
    </location>
</feature>
<evidence type="ECO:0000259" key="3">
    <source>
        <dbReference type="Pfam" id="PF23150"/>
    </source>
</evidence>
<feature type="compositionally biased region" description="Acidic residues" evidence="1">
    <location>
        <begin position="1363"/>
        <end position="1412"/>
    </location>
</feature>
<feature type="region of interest" description="Disordered" evidence="1">
    <location>
        <begin position="1737"/>
        <end position="1756"/>
    </location>
</feature>
<feature type="region of interest" description="Disordered" evidence="1">
    <location>
        <begin position="837"/>
        <end position="857"/>
    </location>
</feature>
<dbReference type="InterPro" id="IPR032151">
    <property type="entry name" value="CFAP61_N"/>
</dbReference>
<keyword evidence="4" id="KW-0808">Transferase</keyword>
<evidence type="ECO:0000256" key="1">
    <source>
        <dbReference type="SAM" id="MobiDB-lite"/>
    </source>
</evidence>
<feature type="region of interest" description="Disordered" evidence="1">
    <location>
        <begin position="1506"/>
        <end position="1579"/>
    </location>
</feature>
<feature type="region of interest" description="Disordered" evidence="1">
    <location>
        <begin position="1345"/>
        <end position="1419"/>
    </location>
</feature>
<feature type="region of interest" description="Disordered" evidence="1">
    <location>
        <begin position="1674"/>
        <end position="1727"/>
    </location>
</feature>
<sequence>MELRRANFEDVAPIQQMLERDRTWYNNLFPQVEIGKTITNNLLSAIALLSGTPIGFASFSDYPSNCVASQPQLVFEWSQWLRENYGVNITAQDSLWVSFAACNLFNRSTFSDEDEVSSIDLINPPTSDDEILVAIFRSLFVSLPDFNQIFFFCPPEAVTSLSMLPWLTSCFKEIACTSDDDYAAQGRLFFCHRFDFVPELLIRQATVEDTDDLLPIFSEQSIDIAPYGGDYYLSQLISNQNESEITLVAEYEGRSIGLMSLTANADISTLQQTFNLEDFNNFLDDDGMPNAICITLFCLKQEFDHRSIDFLKSVFEHFPEHLYCFITVSFSLSAFPLLQYFVQIKPRTVVNNTYQHTLYVLTKHSFIGAPLVIRPISLGDYPQLVQFIDEEVVGQNADDEESVMEDQFDELDLSSENRHVRKKKDTRINPTHNWMEAVGMKELLQICLDNSSLQAPQLSQSLFDSTENARELPPDNELRMTVDRKVKTDRPPRAGKEPPKVVKPDTQTRKHTLDEYQELLAKRLEMHSNYIRDQTELYVVNYGHQIVGFVALSFATDISKLRRLFDLDSVVATESELDHFDGENPQIIDKTTGAPFKQPTVFSQARREQPHADLMYFALDGAFHTKTRFVVREILRLSCVRMMFYRSFRHPDPSYFPKSLHQLVCPVQPRRQILRPLAQTDNSAFVPLDDAYTDIHRLEQFPDPLSVVGDPTTKHIRPPPPPSEALPATNWDEPRFALSMIRRAACLERRIPVNGRIVVVGASDTGLSTLERLCFDPQHIFTSLTLISPHGIPLAESSVIPPPSFHLQPYAEPLPKGMSVYETTKPAKLKAMELNQPETELDEEEKANETPESDGLTWDDLDNLVDTEFLFADGNEPNSDEQIDAHLSVKHQVHHLRRLYEARTTSQHRLIHPLPVPPLIARISRLPTTTESFTVAPLWSTKSDPTDLVVKQSNEFELGKGASDKPQASTTPESAPPSQVSHRLGTVPVYLPPPDASLKPDPKLADKFASAPHFGQPCTSLPPSYLSLSPSTQYPLFVEPTPLRPPAPPLFLVSSCNYTADNLAGIGLERFVNTVNGHVLNIDREKREIYLEDSSVIMYDILVIATGLQDQTLKRLPQPLVSADEDYHVDIAEGAINLNDEADALRLHRFLFTPTQPGGKRWIDDEDETAVVYGSTLRAYAALHGLLAAGVPGKRIILVRPPTQNDANVVYEEKRVDRLDAAGGRGKEPFSPFDDPHTQRLVEASLRQAGVRIENNWTLTSAHTELSEIPVTADSDLFGSDLVRFRTPKLRKRTWQRHFLKKKEKKEEEEVIEEAEEDNLKLDGMNEGNEEDAEDAAIRNEMNEFFQDGDKDGNKEEENKDEEHEEVVEEEDSDVETDLDEQIENDIWGDFEDPQDPEEIELDEQYEDDEDEMLKQRAKRRRAQAIAKIAERAGVNKRMMKDESEKAWNDSIGGDAAFGGGIGAVRFNPFANTVPLSERDQKAVKVKSIEAAKVRIARRIDQIKVQANERLEQRRKEYNAEKRRREEERQKRLEDRQKKREEETDEEEEEFEETESEDDEDTERAIVNEDEEIQDNHRIGLLEESLAKLDSMLSKLEGTAKEEQETQRSGSVLSQHRHDHLTDRSGFSESAANTVRDGEFDDDDMIFVPVSRCVQLRWIQFEVSEETDIDIVCRPPTPRKVQKDKDDKNKEGEAGTEQGDQPSLAIQAGPRRNDKEEPEEEPVDILLFSPRVRNTRRVYSDGSSRPPQSLPPSNTPQAALDVFRRQQQQQNEVKEIPQVHIETSLIISCDGRDVDTNIFYALNDNSVVYDGRLTIDKTWTTSDNLILAGGPIAKFTRSTHFKHPLDRFNGKECGEFLGDYIAEHAQPILARTLENDNVIKTPRIVKNPMLVGRPALSLSDMEKTRQLARMGAPEKFDAPVSEYCYLPGNYLFFRSHLPGFSKSEQVLQGKDREDDQSEETFMKQRGNVRDLHTEDNGHDVSICIDGFERVICLSYFGREIVEVPNLICLVGLTQTIVNRLSERYDERKVTDMIPFFRQDWALPLYHDRFPLFLSSLSNEIMEQTEMGKIALSLASATVAPSPLTPTSPQSARSSSMPKHSPRAAGSATPAQFSHLLRQVNTQFTTKLQYRLVDFLRQFREELPQFLLPEVRPKPQAKTKAKAKKQQ</sequence>
<feature type="compositionally biased region" description="Basic and acidic residues" evidence="1">
    <location>
        <begin position="1345"/>
        <end position="1362"/>
    </location>
</feature>